<name>A0A5Q0H6K2_SACSY</name>
<evidence type="ECO:0008006" key="4">
    <source>
        <dbReference type="Google" id="ProtNLM"/>
    </source>
</evidence>
<dbReference type="EMBL" id="CP034550">
    <property type="protein sequence ID" value="QFZ21837.1"/>
    <property type="molecule type" value="Genomic_DNA"/>
</dbReference>
<dbReference type="KEGG" id="ssyi:EKG83_34495"/>
<keyword evidence="3" id="KW-1185">Reference proteome</keyword>
<organism evidence="2 3">
    <name type="scientific">Saccharothrix syringae</name>
    <name type="common">Nocardiopsis syringae</name>
    <dbReference type="NCBI Taxonomy" id="103733"/>
    <lineage>
        <taxon>Bacteria</taxon>
        <taxon>Bacillati</taxon>
        <taxon>Actinomycetota</taxon>
        <taxon>Actinomycetes</taxon>
        <taxon>Pseudonocardiales</taxon>
        <taxon>Pseudonocardiaceae</taxon>
        <taxon>Saccharothrix</taxon>
    </lineage>
</organism>
<dbReference type="Proteomes" id="UP000325787">
    <property type="component" value="Chromosome"/>
</dbReference>
<proteinExistence type="predicted"/>
<reference evidence="3" key="1">
    <citation type="journal article" date="2021" name="Curr. Microbiol.">
        <title>Complete genome of nocamycin-producing strain Saccharothrix syringae NRRL B-16468 reveals the biosynthetic potential for secondary metabolites.</title>
        <authorList>
            <person name="Mo X."/>
            <person name="Yang S."/>
        </authorList>
    </citation>
    <scope>NUCLEOTIDE SEQUENCE [LARGE SCALE GENOMIC DNA]</scope>
    <source>
        <strain evidence="3">ATCC 51364 / DSM 43886 / JCM 6844 / KCTC 9398 / NBRC 14523 / NRRL B-16468 / INA 2240</strain>
    </source>
</reference>
<dbReference type="RefSeq" id="WP_033431832.1">
    <property type="nucleotide sequence ID" value="NZ_CP034550.1"/>
</dbReference>
<dbReference type="OrthoDB" id="3693205at2"/>
<evidence type="ECO:0000313" key="3">
    <source>
        <dbReference type="Proteomes" id="UP000325787"/>
    </source>
</evidence>
<evidence type="ECO:0000313" key="2">
    <source>
        <dbReference type="EMBL" id="QFZ21837.1"/>
    </source>
</evidence>
<gene>
    <name evidence="2" type="ORF">EKG83_34495</name>
</gene>
<sequence length="86" mass="9059">MTDPMDATALAGDPTASPEALSRLADDPSPAVRAALLANPSLPADLRYQVHAGLRADAAAGNGEAENLLAWLRYDRSDRTACDRPE</sequence>
<protein>
    <recommendedName>
        <fullName evidence="4">Leucine rich repeat variant</fullName>
    </recommendedName>
</protein>
<feature type="region of interest" description="Disordered" evidence="1">
    <location>
        <begin position="1"/>
        <end position="26"/>
    </location>
</feature>
<accession>A0A5Q0H6K2</accession>
<evidence type="ECO:0000256" key="1">
    <source>
        <dbReference type="SAM" id="MobiDB-lite"/>
    </source>
</evidence>
<dbReference type="AlphaFoldDB" id="A0A5Q0H6K2"/>